<dbReference type="InterPro" id="IPR035897">
    <property type="entry name" value="Toll_tir_struct_dom_sf"/>
</dbReference>
<dbReference type="Pfam" id="PF14545">
    <property type="entry name" value="DBB"/>
    <property type="match status" value="1"/>
</dbReference>
<dbReference type="OrthoDB" id="8192811at2759"/>
<dbReference type="InterPro" id="IPR017893">
    <property type="entry name" value="DBB_domain"/>
</dbReference>
<feature type="compositionally biased region" description="Basic and acidic residues" evidence="2">
    <location>
        <begin position="840"/>
        <end position="850"/>
    </location>
</feature>
<dbReference type="GO" id="GO:0036312">
    <property type="term" value="F:phosphatidylinositol 3-kinase regulatory subunit binding"/>
    <property type="evidence" value="ECO:0007669"/>
    <property type="project" value="TreeGrafter"/>
</dbReference>
<sequence>MEEISDSCQLLILHTAEAQEWAEYLNAVLTSFSPFQDSHSVTTYTVSLGDRRHGYDYDERFRRRRCIVLVLTTALLDLLSSDERLHIALQRLLSPPRRVVALLCGVSEEGVPAGSFPHWPSWGKLHPEDEPGVYISTVLEAMADSRQDEADSEREAQGTMISSVEAANQNPREVAEEPEAEEYLSAEEGEPDLTADASSGEEKCPREEECLAPCSSCLTVQPNRILCGERTTIFIILLHRVDIQSKAEVSFSSENRDAQRIPALIENEYTISVIAPDMPAGLALPTLFLSDQSSVRLTPVTYYTCMNEVSRYLEDVTSPIEFICQAFNITSNKTESLDSMLTDLLKSRMPVGGLQLFGIKQIELNNMSTYQRNEELPTLLHFAARYGLKKLTTALLHCPGALQAYSVMNKHGDYPNTLAEHSGFSDLRQFMDAFVETADMLNNHIEDEDNECEYEMMEGNRSLDIVRYSGHTEDIYESMLDINPECADDLYEVMTGSAEDQNPEEAMLRKFFQAKPGAGQSQEEQGHLETTDTEEFSQDHVRQHREDEEEEEGEEVYNTKDGPYNTEDITEDIYDAVDNTATYPVRTLNRPPAPMPRPKGSESLDTNPYISRVFSDKITPPMRPVRKESAAVEPVEPAPHSSSSLSDTYSGVKTPGQRQLIALQERVKLGVITVEQAVQEFKTWQFDHERRANSLRYQEENLKRLRNSITRRHKERQKKDKNVDLEITAPIQSTRDVGDSGFTVECSVYNCPPQAVSPPAAVSRPIQRGNWKTGSTSSTSSTESNRFSTHSIISSSSGTEPDFEDTVDIFPPPPPPPRLVRAPSRSPPARPNLPPPVPERNPEPMQHERYISCPTRTVPQRPVGKAPTPPPPVPRRLR</sequence>
<dbReference type="PROSITE" id="PS51376">
    <property type="entry name" value="DBB"/>
    <property type="match status" value="1"/>
</dbReference>
<evidence type="ECO:0000259" key="3">
    <source>
        <dbReference type="PROSITE" id="PS51376"/>
    </source>
</evidence>
<dbReference type="EMBL" id="JANIIK010000038">
    <property type="protein sequence ID" value="KAJ3610615.1"/>
    <property type="molecule type" value="Genomic_DNA"/>
</dbReference>
<dbReference type="GO" id="GO:0005829">
    <property type="term" value="C:cytosol"/>
    <property type="evidence" value="ECO:0007669"/>
    <property type="project" value="TreeGrafter"/>
</dbReference>
<accession>A0A9Q0IUC6</accession>
<protein>
    <recommendedName>
        <fullName evidence="3">DBB domain-containing protein</fullName>
    </recommendedName>
</protein>
<evidence type="ECO:0000313" key="5">
    <source>
        <dbReference type="Proteomes" id="UP001148018"/>
    </source>
</evidence>
<evidence type="ECO:0000256" key="1">
    <source>
        <dbReference type="ARBA" id="ARBA00022553"/>
    </source>
</evidence>
<evidence type="ECO:0000256" key="2">
    <source>
        <dbReference type="SAM" id="MobiDB-lite"/>
    </source>
</evidence>
<dbReference type="InterPro" id="IPR041340">
    <property type="entry name" value="PIK3AP1_TIR"/>
</dbReference>
<dbReference type="PANTHER" id="PTHR16267:SF12">
    <property type="entry name" value="PHOSPHOINOSITIDE 3-KINASE ADAPTER PROTEIN 1"/>
    <property type="match status" value="1"/>
</dbReference>
<feature type="compositionally biased region" description="Pro residues" evidence="2">
    <location>
        <begin position="867"/>
        <end position="878"/>
    </location>
</feature>
<keyword evidence="5" id="KW-1185">Reference proteome</keyword>
<dbReference type="SMART" id="SM01282">
    <property type="entry name" value="DBB"/>
    <property type="match status" value="1"/>
</dbReference>
<keyword evidence="1" id="KW-0597">Phosphoprotein</keyword>
<feature type="compositionally biased region" description="Acidic residues" evidence="2">
    <location>
        <begin position="176"/>
        <end position="193"/>
    </location>
</feature>
<feature type="compositionally biased region" description="Low complexity" evidence="2">
    <location>
        <begin position="755"/>
        <end position="765"/>
    </location>
</feature>
<feature type="domain" description="DBB" evidence="3">
    <location>
        <begin position="220"/>
        <end position="357"/>
    </location>
</feature>
<feature type="region of interest" description="Disordered" evidence="2">
    <location>
        <begin position="584"/>
        <end position="607"/>
    </location>
</feature>
<dbReference type="PANTHER" id="PTHR16267">
    <property type="entry name" value="BANK1/PIK3AP1 FAMILY MEMBER"/>
    <property type="match status" value="1"/>
</dbReference>
<feature type="region of interest" description="Disordered" evidence="2">
    <location>
        <begin position="144"/>
        <end position="203"/>
    </location>
</feature>
<feature type="compositionally biased region" description="Polar residues" evidence="2">
    <location>
        <begin position="159"/>
        <end position="170"/>
    </location>
</feature>
<comment type="caution">
    <text evidence="4">The sequence shown here is derived from an EMBL/GenBank/DDBJ whole genome shotgun (WGS) entry which is preliminary data.</text>
</comment>
<feature type="region of interest" description="Disordered" evidence="2">
    <location>
        <begin position="755"/>
        <end position="878"/>
    </location>
</feature>
<proteinExistence type="predicted"/>
<gene>
    <name evidence="4" type="ORF">NHX12_022707</name>
</gene>
<dbReference type="GO" id="GO:0005102">
    <property type="term" value="F:signaling receptor binding"/>
    <property type="evidence" value="ECO:0007669"/>
    <property type="project" value="TreeGrafter"/>
</dbReference>
<dbReference type="AlphaFoldDB" id="A0A9Q0IUC6"/>
<feature type="region of interest" description="Disordered" evidence="2">
    <location>
        <begin position="629"/>
        <end position="652"/>
    </location>
</feature>
<dbReference type="InterPro" id="IPR052446">
    <property type="entry name" value="B-cell_PI3K-Signaling_Adptrs"/>
</dbReference>
<dbReference type="Gene3D" id="3.40.50.10140">
    <property type="entry name" value="Toll/interleukin-1 receptor homology (TIR) domain"/>
    <property type="match status" value="1"/>
</dbReference>
<feature type="compositionally biased region" description="Pro residues" evidence="2">
    <location>
        <begin position="825"/>
        <end position="839"/>
    </location>
</feature>
<evidence type="ECO:0000313" key="4">
    <source>
        <dbReference type="EMBL" id="KAJ3610615.1"/>
    </source>
</evidence>
<reference evidence="4" key="1">
    <citation type="submission" date="2022-07" db="EMBL/GenBank/DDBJ databases">
        <title>Chromosome-level genome of Muraenolepis orangiensis.</title>
        <authorList>
            <person name="Kim J."/>
        </authorList>
    </citation>
    <scope>NUCLEOTIDE SEQUENCE</scope>
    <source>
        <strain evidence="4">KU_S4_2022</strain>
        <tissue evidence="4">Muscle</tissue>
    </source>
</reference>
<feature type="compositionally biased region" description="Basic and acidic residues" evidence="2">
    <location>
        <begin position="144"/>
        <end position="156"/>
    </location>
</feature>
<name>A0A9Q0IUC6_9TELE</name>
<feature type="compositionally biased region" description="Basic and acidic residues" evidence="2">
    <location>
        <begin position="537"/>
        <end position="546"/>
    </location>
</feature>
<feature type="region of interest" description="Disordered" evidence="2">
    <location>
        <begin position="515"/>
        <end position="566"/>
    </location>
</feature>
<dbReference type="Proteomes" id="UP001148018">
    <property type="component" value="Unassembled WGS sequence"/>
</dbReference>
<feature type="compositionally biased region" description="Low complexity" evidence="2">
    <location>
        <begin position="773"/>
        <end position="797"/>
    </location>
</feature>
<dbReference type="Pfam" id="PF18567">
    <property type="entry name" value="TIR_3"/>
    <property type="match status" value="1"/>
</dbReference>
<feature type="compositionally biased region" description="Polar residues" evidence="2">
    <location>
        <begin position="640"/>
        <end position="651"/>
    </location>
</feature>
<organism evidence="4 5">
    <name type="scientific">Muraenolepis orangiensis</name>
    <name type="common">Patagonian moray cod</name>
    <dbReference type="NCBI Taxonomy" id="630683"/>
    <lineage>
        <taxon>Eukaryota</taxon>
        <taxon>Metazoa</taxon>
        <taxon>Chordata</taxon>
        <taxon>Craniata</taxon>
        <taxon>Vertebrata</taxon>
        <taxon>Euteleostomi</taxon>
        <taxon>Actinopterygii</taxon>
        <taxon>Neopterygii</taxon>
        <taxon>Teleostei</taxon>
        <taxon>Neoteleostei</taxon>
        <taxon>Acanthomorphata</taxon>
        <taxon>Zeiogadaria</taxon>
        <taxon>Gadariae</taxon>
        <taxon>Gadiformes</taxon>
        <taxon>Muraenolepidoidei</taxon>
        <taxon>Muraenolepididae</taxon>
        <taxon>Muraenolepis</taxon>
    </lineage>
</organism>